<feature type="compositionally biased region" description="Low complexity" evidence="2">
    <location>
        <begin position="174"/>
        <end position="187"/>
    </location>
</feature>
<feature type="chain" id="PRO_5040199554" description="Yeast cell wall synthesis Kre9/Knh1-like N-terminal domain-containing protein" evidence="3">
    <location>
        <begin position="24"/>
        <end position="251"/>
    </location>
</feature>
<protein>
    <recommendedName>
        <fullName evidence="4">Yeast cell wall synthesis Kre9/Knh1-like N-terminal domain-containing protein</fullName>
    </recommendedName>
</protein>
<dbReference type="AlphaFoldDB" id="A0A9P6CIR7"/>
<dbReference type="GO" id="GO:0006078">
    <property type="term" value="P:(1-&gt;6)-beta-D-glucan biosynthetic process"/>
    <property type="evidence" value="ECO:0007669"/>
    <property type="project" value="InterPro"/>
</dbReference>
<name>A0A9P6CIR7_9AGAR</name>
<dbReference type="GO" id="GO:0042546">
    <property type="term" value="P:cell wall biogenesis"/>
    <property type="evidence" value="ECO:0007669"/>
    <property type="project" value="InterPro"/>
</dbReference>
<evidence type="ECO:0000259" key="4">
    <source>
        <dbReference type="Pfam" id="PF10342"/>
    </source>
</evidence>
<evidence type="ECO:0000313" key="5">
    <source>
        <dbReference type="EMBL" id="KAF9467677.1"/>
    </source>
</evidence>
<dbReference type="PANTHER" id="PTHR28154">
    <property type="entry name" value="CELL WALL SYNTHESIS PROTEIN KNH1-RELATED"/>
    <property type="match status" value="1"/>
</dbReference>
<gene>
    <name evidence="5" type="ORF">BDZ94DRAFT_1305298</name>
</gene>
<evidence type="ECO:0000256" key="3">
    <source>
        <dbReference type="SAM" id="SignalP"/>
    </source>
</evidence>
<dbReference type="InterPro" id="IPR018466">
    <property type="entry name" value="Kre9/Knh1-like_N"/>
</dbReference>
<feature type="signal peptide" evidence="3">
    <location>
        <begin position="1"/>
        <end position="23"/>
    </location>
</feature>
<sequence>MYPTTLALALAFWFLNLALLVDAGIFVVKPSQGSLCHGGKKCTIEWLDDGTKPLLTSINICKLGLYTGKQQLVQTIQPVDVSKAHSVTFIPIPDAGPNSDTYYISLISTSAKRNDSIPYAAFSPSFRIDQMTGSFDTPLASAIAPIPIPASLSSPSASVTNTVSTITVGTLSTSLPPLPSLTEPTSTGQPSLTRLSTSVRPSSTPAPLSSETGTPAPTATLSSSALSRTPSLGAQLPVFICVTLLALRSFL</sequence>
<evidence type="ECO:0000256" key="2">
    <source>
        <dbReference type="SAM" id="MobiDB-lite"/>
    </source>
</evidence>
<feature type="compositionally biased region" description="Low complexity" evidence="2">
    <location>
        <begin position="212"/>
        <end position="224"/>
    </location>
</feature>
<accession>A0A9P6CIR7</accession>
<keyword evidence="6" id="KW-1185">Reference proteome</keyword>
<proteinExistence type="predicted"/>
<organism evidence="5 6">
    <name type="scientific">Collybia nuda</name>
    <dbReference type="NCBI Taxonomy" id="64659"/>
    <lineage>
        <taxon>Eukaryota</taxon>
        <taxon>Fungi</taxon>
        <taxon>Dikarya</taxon>
        <taxon>Basidiomycota</taxon>
        <taxon>Agaricomycotina</taxon>
        <taxon>Agaricomycetes</taxon>
        <taxon>Agaricomycetidae</taxon>
        <taxon>Agaricales</taxon>
        <taxon>Tricholomatineae</taxon>
        <taxon>Clitocybaceae</taxon>
        <taxon>Collybia</taxon>
    </lineage>
</organism>
<dbReference type="Proteomes" id="UP000807353">
    <property type="component" value="Unassembled WGS sequence"/>
</dbReference>
<dbReference type="EMBL" id="MU150236">
    <property type="protein sequence ID" value="KAF9467677.1"/>
    <property type="molecule type" value="Genomic_DNA"/>
</dbReference>
<evidence type="ECO:0000313" key="6">
    <source>
        <dbReference type="Proteomes" id="UP000807353"/>
    </source>
</evidence>
<dbReference type="OrthoDB" id="2432613at2759"/>
<feature type="domain" description="Yeast cell wall synthesis Kre9/Knh1-like N-terminal" evidence="4">
    <location>
        <begin position="29"/>
        <end position="127"/>
    </location>
</feature>
<feature type="compositionally biased region" description="Polar residues" evidence="2">
    <location>
        <begin position="188"/>
        <end position="211"/>
    </location>
</feature>
<keyword evidence="1 3" id="KW-0732">Signal</keyword>
<dbReference type="InterPro" id="IPR045328">
    <property type="entry name" value="Kre9/Knh1"/>
</dbReference>
<feature type="region of interest" description="Disordered" evidence="2">
    <location>
        <begin position="174"/>
        <end position="224"/>
    </location>
</feature>
<dbReference type="Pfam" id="PF10342">
    <property type="entry name" value="Kre9_KNH"/>
    <property type="match status" value="1"/>
</dbReference>
<reference evidence="5" key="1">
    <citation type="submission" date="2020-11" db="EMBL/GenBank/DDBJ databases">
        <authorList>
            <consortium name="DOE Joint Genome Institute"/>
            <person name="Ahrendt S."/>
            <person name="Riley R."/>
            <person name="Andreopoulos W."/>
            <person name="Labutti K."/>
            <person name="Pangilinan J."/>
            <person name="Ruiz-Duenas F.J."/>
            <person name="Barrasa J.M."/>
            <person name="Sanchez-Garcia M."/>
            <person name="Camarero S."/>
            <person name="Miyauchi S."/>
            <person name="Serrano A."/>
            <person name="Linde D."/>
            <person name="Babiker R."/>
            <person name="Drula E."/>
            <person name="Ayuso-Fernandez I."/>
            <person name="Pacheco R."/>
            <person name="Padilla G."/>
            <person name="Ferreira P."/>
            <person name="Barriuso J."/>
            <person name="Kellner H."/>
            <person name="Castanera R."/>
            <person name="Alfaro M."/>
            <person name="Ramirez L."/>
            <person name="Pisabarro A.G."/>
            <person name="Kuo A."/>
            <person name="Tritt A."/>
            <person name="Lipzen A."/>
            <person name="He G."/>
            <person name="Yan M."/>
            <person name="Ng V."/>
            <person name="Cullen D."/>
            <person name="Martin F."/>
            <person name="Rosso M.-N."/>
            <person name="Henrissat B."/>
            <person name="Hibbett D."/>
            <person name="Martinez A.T."/>
            <person name="Grigoriev I.V."/>
        </authorList>
    </citation>
    <scope>NUCLEOTIDE SEQUENCE</scope>
    <source>
        <strain evidence="5">CBS 247.69</strain>
    </source>
</reference>
<evidence type="ECO:0000256" key="1">
    <source>
        <dbReference type="ARBA" id="ARBA00022729"/>
    </source>
</evidence>
<comment type="caution">
    <text evidence="5">The sequence shown here is derived from an EMBL/GenBank/DDBJ whole genome shotgun (WGS) entry which is preliminary data.</text>
</comment>
<dbReference type="PANTHER" id="PTHR28154:SF1">
    <property type="entry name" value="CELL WALL SYNTHESIS PROTEIN KNH1-RELATED"/>
    <property type="match status" value="1"/>
</dbReference>